<dbReference type="EMBL" id="QXGI01000012">
    <property type="protein sequence ID" value="RSX44654.1"/>
    <property type="molecule type" value="Genomic_DNA"/>
</dbReference>
<comment type="caution">
    <text evidence="1">The sequence shown here is derived from an EMBL/GenBank/DDBJ whole genome shotgun (WGS) entry which is preliminary data.</text>
</comment>
<gene>
    <name evidence="1" type="ORF">D2E22_1940</name>
</gene>
<sequence length="50" mass="5893">MVTRKNRDRILKWVADDVPIRWIAKNTGLTVSEVELIVAQEERKAWEAQE</sequence>
<evidence type="ECO:0000313" key="1">
    <source>
        <dbReference type="EMBL" id="RSX44654.1"/>
    </source>
</evidence>
<dbReference type="RefSeq" id="WP_164518504.1">
    <property type="nucleotide sequence ID" value="NZ_QXGI01000012.1"/>
</dbReference>
<reference evidence="1 2" key="1">
    <citation type="submission" date="2018-09" db="EMBL/GenBank/DDBJ databases">
        <title>Characterization of the phylogenetic diversity of five novel species belonging to the genus Bifidobacterium.</title>
        <authorList>
            <person name="Lugli G.A."/>
            <person name="Duranti S."/>
            <person name="Milani C."/>
        </authorList>
    </citation>
    <scope>NUCLEOTIDE SEQUENCE [LARGE SCALE GENOMIC DNA]</scope>
    <source>
        <strain evidence="1 2">2020B</strain>
    </source>
</reference>
<keyword evidence="2" id="KW-1185">Reference proteome</keyword>
<protein>
    <submittedName>
        <fullName evidence="1">Uncharacterized protein</fullName>
    </submittedName>
</protein>
<accession>A0A430F4H3</accession>
<organism evidence="1 2">
    <name type="scientific">Bifidobacterium castoris</name>
    <dbReference type="NCBI Taxonomy" id="2306972"/>
    <lineage>
        <taxon>Bacteria</taxon>
        <taxon>Bacillati</taxon>
        <taxon>Actinomycetota</taxon>
        <taxon>Actinomycetes</taxon>
        <taxon>Bifidobacteriales</taxon>
        <taxon>Bifidobacteriaceae</taxon>
        <taxon>Bifidobacterium</taxon>
    </lineage>
</organism>
<proteinExistence type="predicted"/>
<evidence type="ECO:0000313" key="2">
    <source>
        <dbReference type="Proteomes" id="UP000288052"/>
    </source>
</evidence>
<name>A0A430F4H3_9BIFI</name>
<dbReference type="Proteomes" id="UP000288052">
    <property type="component" value="Unassembled WGS sequence"/>
</dbReference>
<dbReference type="AlphaFoldDB" id="A0A430F4H3"/>